<sequence>MVDSFILKWWATTDADLSLWCTSSNSYFSCNVMTFLCFLEEILTSLVALYMVPTYGVIQGLQYCTKDEEHVITIRDHLQVCYIGIYVPWRLAATINSSSTLGIPPNTIPPLGPHPPTGPSV</sequence>
<name>I7GAB4_MACFA</name>
<accession>I7GAB4</accession>
<proteinExistence type="evidence at transcript level"/>
<dbReference type="EMBL" id="AB171439">
    <property type="protein sequence ID" value="BAE88502.1"/>
    <property type="molecule type" value="mRNA"/>
</dbReference>
<protein>
    <submittedName>
        <fullName evidence="1">Macaca fascicularis brain cDNA clone: QccE-17205, similar to human hypothetical gene supported by AK026100 (LOC400221), mRNA, RefSeq: XM_378462.1</fullName>
    </submittedName>
</protein>
<evidence type="ECO:0000313" key="1">
    <source>
        <dbReference type="EMBL" id="BAE88502.1"/>
    </source>
</evidence>
<dbReference type="AlphaFoldDB" id="I7GAB4"/>
<organism evidence="1">
    <name type="scientific">Macaca fascicularis</name>
    <name type="common">Crab-eating macaque</name>
    <name type="synonym">Cynomolgus monkey</name>
    <dbReference type="NCBI Taxonomy" id="9541"/>
    <lineage>
        <taxon>Eukaryota</taxon>
        <taxon>Metazoa</taxon>
        <taxon>Chordata</taxon>
        <taxon>Craniata</taxon>
        <taxon>Vertebrata</taxon>
        <taxon>Euteleostomi</taxon>
        <taxon>Mammalia</taxon>
        <taxon>Eutheria</taxon>
        <taxon>Euarchontoglires</taxon>
        <taxon>Primates</taxon>
        <taxon>Haplorrhini</taxon>
        <taxon>Catarrhini</taxon>
        <taxon>Cercopithecidae</taxon>
        <taxon>Cercopithecinae</taxon>
        <taxon>Macaca</taxon>
    </lineage>
</organism>
<reference evidence="1" key="1">
    <citation type="journal article" date="2007" name="PLoS Biol.">
        <title>Rate of evolution in brain-expressed genes in humans and other primates.</title>
        <authorList>
            <person name="Wang H.-Y."/>
            <person name="Chien H.-C."/>
            <person name="Osada N."/>
            <person name="Hashimoto K."/>
            <person name="Sugano S."/>
            <person name="Gojobori T."/>
            <person name="Chou C.-K."/>
            <person name="Tsai S.-F."/>
            <person name="Wu C.-I."/>
            <person name="Shen C.-K.J."/>
        </authorList>
    </citation>
    <scope>NUCLEOTIDE SEQUENCE</scope>
</reference>